<dbReference type="GO" id="GO:0046819">
    <property type="term" value="P:protein secretion by the type V secretion system"/>
    <property type="evidence" value="ECO:0007669"/>
    <property type="project" value="TreeGrafter"/>
</dbReference>
<dbReference type="InterPro" id="IPR051544">
    <property type="entry name" value="TPS_OM_transporter"/>
</dbReference>
<sequence length="427" mass="47870">MLHTSAMLRIHMRKMLKTMAIAAIMSFGLLAGCTSYIPREDLSLVPCESCGEKVKLVTIPLPVIASSPNEGITAGALSALLFHNTNDEISTLLAPQVNYNSSFGVTASLYGAHYVSPDRNMEFNLSQSTKVNHDYEFKIRDTTMLDKKLELNAFVFKLSDGSSRFFGFQAKSPEQQETNYANDEVGFNISAGYQFARHFQVLLGDRFRDVNVRHGAVSGVPYIKDRFSEDEIPGINGFTAHTPRLAIIHNTLDNKDTPTFGGYVKLSIEQSLKALGSSADYRHYEAEIKGFFPLDNARYISVFRFVYNQTLGHKVPFLERSILGGETTLRGYGRNRFIDNSYFLCNLEERIRFFRWEVFNVTADWEVAPFVDMGAVMESLDKAEFKNYEVNPGIGFRAIVRPNIVGRVDLGIGKDGPAIFVGLGYPF</sequence>
<organism evidence="4 5">
    <name type="scientific">Pelobacter propionicus (strain DSM 2379 / NBRC 103807 / OttBd1)</name>
    <dbReference type="NCBI Taxonomy" id="338966"/>
    <lineage>
        <taxon>Bacteria</taxon>
        <taxon>Pseudomonadati</taxon>
        <taxon>Thermodesulfobacteriota</taxon>
        <taxon>Desulfuromonadia</taxon>
        <taxon>Desulfuromonadales</taxon>
        <taxon>Desulfuromonadaceae</taxon>
        <taxon>Pelobacter</taxon>
    </lineage>
</organism>
<dbReference type="KEGG" id="ppd:Ppro_3353"/>
<dbReference type="HOGENOM" id="CLU_613645_0_0_7"/>
<gene>
    <name evidence="4" type="ordered locus">Ppro_3353</name>
</gene>
<dbReference type="GO" id="GO:0008320">
    <property type="term" value="F:protein transmembrane transporter activity"/>
    <property type="evidence" value="ECO:0007669"/>
    <property type="project" value="TreeGrafter"/>
</dbReference>
<reference evidence="4 5" key="1">
    <citation type="submission" date="2006-10" db="EMBL/GenBank/DDBJ databases">
        <title>Complete sequence of chromosome of Pelobacter propionicus DSM 2379.</title>
        <authorList>
            <consortium name="US DOE Joint Genome Institute"/>
            <person name="Copeland A."/>
            <person name="Lucas S."/>
            <person name="Lapidus A."/>
            <person name="Barry K."/>
            <person name="Detter J.C."/>
            <person name="Glavina del Rio T."/>
            <person name="Hammon N."/>
            <person name="Israni S."/>
            <person name="Dalin E."/>
            <person name="Tice H."/>
            <person name="Pitluck S."/>
            <person name="Saunders E."/>
            <person name="Brettin T."/>
            <person name="Bruce D."/>
            <person name="Han C."/>
            <person name="Tapia R."/>
            <person name="Schmutz J."/>
            <person name="Larimer F."/>
            <person name="Land M."/>
            <person name="Hauser L."/>
            <person name="Kyrpides N."/>
            <person name="Kim E."/>
            <person name="Lovley D."/>
            <person name="Richardson P."/>
        </authorList>
    </citation>
    <scope>NUCLEOTIDE SEQUENCE [LARGE SCALE GENOMIC DNA]</scope>
    <source>
        <strain evidence="5">DSM 2379 / NBRC 103807 / OttBd1</strain>
    </source>
</reference>
<keyword evidence="5" id="KW-1185">Reference proteome</keyword>
<name>A1AUC5_PELPD</name>
<evidence type="ECO:0000313" key="5">
    <source>
        <dbReference type="Proteomes" id="UP000006732"/>
    </source>
</evidence>
<dbReference type="EMBL" id="CP000482">
    <property type="protein sequence ID" value="ABL00946.1"/>
    <property type="molecule type" value="Genomic_DNA"/>
</dbReference>
<dbReference type="GO" id="GO:0019867">
    <property type="term" value="C:outer membrane"/>
    <property type="evidence" value="ECO:0007669"/>
    <property type="project" value="InterPro"/>
</dbReference>
<dbReference type="AlphaFoldDB" id="A1AUC5"/>
<dbReference type="InterPro" id="IPR000184">
    <property type="entry name" value="Bac_surfAg_D15"/>
</dbReference>
<dbReference type="GO" id="GO:0098046">
    <property type="term" value="C:type V protein secretion system complex"/>
    <property type="evidence" value="ECO:0007669"/>
    <property type="project" value="TreeGrafter"/>
</dbReference>
<dbReference type="PANTHER" id="PTHR34597">
    <property type="entry name" value="SLR1661 PROTEIN"/>
    <property type="match status" value="1"/>
</dbReference>
<proteinExistence type="predicted"/>
<protein>
    <submittedName>
        <fullName evidence="4">Surface antigen (D15)</fullName>
    </submittedName>
</protein>
<evidence type="ECO:0000259" key="3">
    <source>
        <dbReference type="Pfam" id="PF01103"/>
    </source>
</evidence>
<dbReference type="eggNOG" id="COG0729">
    <property type="taxonomic scope" value="Bacteria"/>
</dbReference>
<accession>A1AUC5</accession>
<feature type="domain" description="Bacterial surface antigen (D15)" evidence="3">
    <location>
        <begin position="121"/>
        <end position="388"/>
    </location>
</feature>
<dbReference type="Proteomes" id="UP000006732">
    <property type="component" value="Chromosome"/>
</dbReference>
<comment type="subcellular location">
    <subcellularLocation>
        <location evidence="1">Membrane</location>
    </subcellularLocation>
</comment>
<evidence type="ECO:0000256" key="2">
    <source>
        <dbReference type="ARBA" id="ARBA00023136"/>
    </source>
</evidence>
<dbReference type="STRING" id="338966.Ppro_3353"/>
<evidence type="ECO:0000313" key="4">
    <source>
        <dbReference type="EMBL" id="ABL00946.1"/>
    </source>
</evidence>
<dbReference type="Gene3D" id="2.40.160.50">
    <property type="entry name" value="membrane protein fhac: a member of the omp85/tpsb transporter family"/>
    <property type="match status" value="1"/>
</dbReference>
<dbReference type="Pfam" id="PF01103">
    <property type="entry name" value="Omp85"/>
    <property type="match status" value="1"/>
</dbReference>
<evidence type="ECO:0000256" key="1">
    <source>
        <dbReference type="ARBA" id="ARBA00004370"/>
    </source>
</evidence>
<dbReference type="PANTHER" id="PTHR34597:SF3">
    <property type="entry name" value="OUTER MEMBRANE TRANSPORTER CDIB"/>
    <property type="match status" value="1"/>
</dbReference>
<keyword evidence="2" id="KW-0472">Membrane</keyword>